<evidence type="ECO:0000313" key="2">
    <source>
        <dbReference type="Proteomes" id="UP000196005"/>
    </source>
</evidence>
<dbReference type="RefSeq" id="WP_087437628.1">
    <property type="nucleotide sequence ID" value="NZ_CP021416.1"/>
</dbReference>
<dbReference type="OrthoDB" id="5358713at2"/>
<evidence type="ECO:0000313" key="1">
    <source>
        <dbReference type="EMBL" id="ARU47547.1"/>
    </source>
</evidence>
<dbReference type="KEGG" id="suls:Sdiek1_0364"/>
<sequence length="129" mass="15052">MARTFCLLIGLTQALFCSDLFWFSYKIVTVNGLVVYEQKNIAPVMIPYEGKAQKLCSIELSNTQNLPKEQFLRKHFDDILPCFYQLSSHLLAWDDQYLKHGNDRIELVIEPVRFTVDFKDEFATINAIR</sequence>
<dbReference type="EMBL" id="CP021416">
    <property type="protein sequence ID" value="ARU47547.1"/>
    <property type="molecule type" value="Genomic_DNA"/>
</dbReference>
<protein>
    <submittedName>
        <fullName evidence="1">Uncharacterized protein</fullName>
    </submittedName>
</protein>
<name>A0A1Y0HHG4_9BACT</name>
<dbReference type="AlphaFoldDB" id="A0A1Y0HHG4"/>
<accession>A0A1Y0HHG4</accession>
<proteinExistence type="predicted"/>
<keyword evidence="2" id="KW-1185">Reference proteome</keyword>
<dbReference type="Proteomes" id="UP000196005">
    <property type="component" value="Chromosome"/>
</dbReference>
<gene>
    <name evidence="1" type="ORF">Sdiek1_0364</name>
</gene>
<reference evidence="2" key="1">
    <citation type="submission" date="2017-05" db="EMBL/GenBank/DDBJ databases">
        <title>Dechlorination kinetics govern the competition between two new strains of the genus Sulfurospirillum.</title>
        <authorList>
            <person name="Buttet G.F."/>
            <person name="Murray A.M."/>
            <person name="Goris T."/>
            <person name="Burion M."/>
            <person name="Lin B."/>
            <person name="Rolle M."/>
            <person name="Maillard J."/>
        </authorList>
    </citation>
    <scope>NUCLEOTIDE SEQUENCE [LARGE SCALE GENOMIC DNA]</scope>
    <source>
        <strain evidence="2">SL2-1</strain>
    </source>
</reference>
<organism evidence="1 2">
    <name type="scientific">Sulfurospirillum diekertiae</name>
    <dbReference type="NCBI Taxonomy" id="1854492"/>
    <lineage>
        <taxon>Bacteria</taxon>
        <taxon>Pseudomonadati</taxon>
        <taxon>Campylobacterota</taxon>
        <taxon>Epsilonproteobacteria</taxon>
        <taxon>Campylobacterales</taxon>
        <taxon>Sulfurospirillaceae</taxon>
        <taxon>Sulfurospirillum</taxon>
    </lineage>
</organism>